<protein>
    <submittedName>
        <fullName evidence="2">Protein TolB</fullName>
    </submittedName>
</protein>
<dbReference type="RefSeq" id="WP_097839831.1">
    <property type="nucleotide sequence ID" value="NZ_NMTY01000024.1"/>
</dbReference>
<feature type="transmembrane region" description="Helical" evidence="1">
    <location>
        <begin position="39"/>
        <end position="62"/>
    </location>
</feature>
<dbReference type="Pfam" id="PF18975">
    <property type="entry name" value="DUF5711"/>
    <property type="match status" value="1"/>
</dbReference>
<dbReference type="InterPro" id="IPR043765">
    <property type="entry name" value="DUF5711"/>
</dbReference>
<comment type="caution">
    <text evidence="2">The sequence shown here is derived from an EMBL/GenBank/DDBJ whole genome shotgun (WGS) entry which is preliminary data.</text>
</comment>
<dbReference type="SUPFAM" id="SSF69304">
    <property type="entry name" value="Tricorn protease N-terminal domain"/>
    <property type="match status" value="1"/>
</dbReference>
<dbReference type="InterPro" id="IPR011042">
    <property type="entry name" value="6-blade_b-propeller_TolB-like"/>
</dbReference>
<dbReference type="AlphaFoldDB" id="A0A2A7AP68"/>
<evidence type="ECO:0000256" key="1">
    <source>
        <dbReference type="SAM" id="Phobius"/>
    </source>
</evidence>
<keyword evidence="1" id="KW-0472">Membrane</keyword>
<proteinExistence type="predicted"/>
<keyword evidence="1" id="KW-0812">Transmembrane</keyword>
<dbReference type="Gene3D" id="2.120.10.30">
    <property type="entry name" value="TolB, C-terminal domain"/>
    <property type="match status" value="1"/>
</dbReference>
<gene>
    <name evidence="2" type="ORF">CGS58_10440</name>
</gene>
<sequence length="401" mass="42771">MGKFTRSRAENDEPLSAGRVEYLEQARQRARNKRIRRTAVLLVLLTGIVLFATGLVGSSVAMAKDFIDTARIALLPGAGWPQQTGVSEVTQVESLTGSFVELGKEGCVVYSRSGKKLNSIQSGYARPALAAGKNRFVLYNRSGNELRVESRTQNLYTKQLENSIFLCAMADNGNLAVVTEDVSAMAELLIYNSNMEQVLSWSMSSNDGTPLRMAFSPDGRKLAAAAVTAGGGQMMTNLYLVNLASGDPVSLANQSGVPQWLGWTSASTILAVYDSRAVLYNAGGGERAAYEFAGNTLKDISVDAAGNVALLLGSGQLHQAVLLDKSLNVQFSGTVSSANSIVRAGSLFYLLSDSGVECYNTSGEQQWSQTLAAKPQALLADTKELLLFSGNTAQALEVPQK</sequence>
<dbReference type="Proteomes" id="UP000220005">
    <property type="component" value="Unassembled WGS sequence"/>
</dbReference>
<evidence type="ECO:0000313" key="3">
    <source>
        <dbReference type="Proteomes" id="UP000220005"/>
    </source>
</evidence>
<organism evidence="2 3">
    <name type="scientific">Faecalibacterium prausnitzii</name>
    <dbReference type="NCBI Taxonomy" id="853"/>
    <lineage>
        <taxon>Bacteria</taxon>
        <taxon>Bacillati</taxon>
        <taxon>Bacillota</taxon>
        <taxon>Clostridia</taxon>
        <taxon>Eubacteriales</taxon>
        <taxon>Oscillospiraceae</taxon>
        <taxon>Faecalibacterium</taxon>
    </lineage>
</organism>
<name>A0A2A7AP68_9FIRM</name>
<evidence type="ECO:0000313" key="2">
    <source>
        <dbReference type="EMBL" id="PDX80909.1"/>
    </source>
</evidence>
<dbReference type="EMBL" id="NMTY01000024">
    <property type="protein sequence ID" value="PDX80909.1"/>
    <property type="molecule type" value="Genomic_DNA"/>
</dbReference>
<reference evidence="2 3" key="1">
    <citation type="journal article" date="2017" name="Front. Microbiol.">
        <title>New Insights into the Diversity of the Genus Faecalibacterium.</title>
        <authorList>
            <person name="Benevides L."/>
            <person name="Burman S."/>
            <person name="Martin R."/>
            <person name="Robert V."/>
            <person name="Thomas M."/>
            <person name="Miquel S."/>
            <person name="Chain F."/>
            <person name="Sokol H."/>
            <person name="Bermudez-Humaran L.G."/>
            <person name="Morrison M."/>
            <person name="Langella P."/>
            <person name="Azevedo V.A."/>
            <person name="Chatel J.M."/>
            <person name="Soares S."/>
        </authorList>
    </citation>
    <scope>NUCLEOTIDE SEQUENCE [LARGE SCALE GENOMIC DNA]</scope>
    <source>
        <strain evidence="2 3">CNCM I 4575</strain>
    </source>
</reference>
<keyword evidence="1" id="KW-1133">Transmembrane helix</keyword>
<accession>A0A2A7AP68</accession>